<sequence length="515" mass="58038">MYIVRNIKIPYELDNYENLKKAIEEKIKRKIDTFKIYKKSIDARRGIFYVYQVLVDCDIDKKTIKKLKNDIGEFVEEDLDLSNKNKINSAVIVGSGPAGLFCAYALCKNGVKVTLIERGEKIEDRVKTIDNFIKNLKLNPESNIQFGEGGAGTFSDGKLTSRSKDKRSREVFRILVENGAPEDILYTQMPHVGTDLLRKVIINIRKKIIEMGGSFHFNEIFTDLNVENGEIKSLITNKSEYQADEYILALGNSSRDTFIMLDKYVDISQKNFAVGFRIEHLQKDINFSQYKINDDRLPQASYALKYFDRSKNISVYTFCMCPGGYVVPASSEENRLCVNGMSYHDRGNYNSNSAIVCAIGPEILGHDNLAGIKFQREIEEKAYKLGGGDFIAPVQKVGDYINGLVSKDLGEIKPTYKPGYKFADLNEIYPEKINEAIKLALVDFSKKIKAFSDDDAILTGVETRTSCPIRIERNKNYSTLKFKNLRPIGEGAGYAGGIISSALDGLKCAIEILEN</sequence>
<dbReference type="PANTHER" id="PTHR42842">
    <property type="entry name" value="FAD/NAD(P)-BINDING OXIDOREDUCTASE"/>
    <property type="match status" value="1"/>
</dbReference>
<evidence type="ECO:0000259" key="1">
    <source>
        <dbReference type="Pfam" id="PF21688"/>
    </source>
</evidence>
<feature type="domain" description="FAD-dependent protein C-terminal" evidence="1">
    <location>
        <begin position="271"/>
        <end position="465"/>
    </location>
</feature>
<dbReference type="RefSeq" id="WP_102197505.1">
    <property type="nucleotide sequence ID" value="NZ_CAUPDS010000001.1"/>
</dbReference>
<evidence type="ECO:0000313" key="3">
    <source>
        <dbReference type="Proteomes" id="UP000235658"/>
    </source>
</evidence>
<comment type="caution">
    <text evidence="2">The sequence shown here is derived from an EMBL/GenBank/DDBJ whole genome shotgun (WGS) entry which is preliminary data.</text>
</comment>
<dbReference type="AlphaFoldDB" id="A0A2N6UKP4"/>
<dbReference type="Gene3D" id="3.30.70.2700">
    <property type="match status" value="1"/>
</dbReference>
<evidence type="ECO:0000313" key="2">
    <source>
        <dbReference type="EMBL" id="PMC82433.1"/>
    </source>
</evidence>
<dbReference type="Pfam" id="PF21688">
    <property type="entry name" value="FAD-depend_C"/>
    <property type="match status" value="1"/>
</dbReference>
<dbReference type="Gene3D" id="3.50.50.60">
    <property type="entry name" value="FAD/NAD(P)-binding domain"/>
    <property type="match status" value="2"/>
</dbReference>
<reference evidence="2 3" key="1">
    <citation type="submission" date="2017-09" db="EMBL/GenBank/DDBJ databases">
        <title>Bacterial strain isolated from the female urinary microbiota.</title>
        <authorList>
            <person name="Thomas-White K."/>
            <person name="Kumar N."/>
            <person name="Forster S."/>
            <person name="Putonti C."/>
            <person name="Lawley T."/>
            <person name="Wolfe A.J."/>
        </authorList>
    </citation>
    <scope>NUCLEOTIDE SEQUENCE [LARGE SCALE GENOMIC DNA]</scope>
    <source>
        <strain evidence="2 3">UMB0204</strain>
    </source>
</reference>
<gene>
    <name evidence="2" type="ORF">CJ192_01525</name>
</gene>
<name>A0A2N6UKP4_9FIRM</name>
<dbReference type="SUPFAM" id="SSF51905">
    <property type="entry name" value="FAD/NAD(P)-binding domain"/>
    <property type="match status" value="1"/>
</dbReference>
<dbReference type="EMBL" id="PNHP01000001">
    <property type="protein sequence ID" value="PMC82433.1"/>
    <property type="molecule type" value="Genomic_DNA"/>
</dbReference>
<dbReference type="PIRSF" id="PIRSF038984">
    <property type="entry name" value="FAD_binding_protein"/>
    <property type="match status" value="1"/>
</dbReference>
<dbReference type="GeneID" id="84577855"/>
<dbReference type="InterPro" id="IPR028348">
    <property type="entry name" value="FAD-binding_protein"/>
</dbReference>
<dbReference type="Pfam" id="PF13450">
    <property type="entry name" value="NAD_binding_8"/>
    <property type="match status" value="1"/>
</dbReference>
<dbReference type="InterPro" id="IPR049516">
    <property type="entry name" value="FAD-depend_C"/>
</dbReference>
<dbReference type="PANTHER" id="PTHR42842:SF3">
    <property type="entry name" value="FAD_NAD(P)-BINDING OXIDOREDUCTASE FAMILY PROTEIN"/>
    <property type="match status" value="1"/>
</dbReference>
<dbReference type="InterPro" id="IPR036188">
    <property type="entry name" value="FAD/NAD-bd_sf"/>
</dbReference>
<proteinExistence type="predicted"/>
<dbReference type="Proteomes" id="UP000235658">
    <property type="component" value="Unassembled WGS sequence"/>
</dbReference>
<organism evidence="2 3">
    <name type="scientific">Anaerococcus hydrogenalis</name>
    <dbReference type="NCBI Taxonomy" id="33029"/>
    <lineage>
        <taxon>Bacteria</taxon>
        <taxon>Bacillati</taxon>
        <taxon>Bacillota</taxon>
        <taxon>Tissierellia</taxon>
        <taxon>Tissierellales</taxon>
        <taxon>Peptoniphilaceae</taxon>
        <taxon>Anaerococcus</taxon>
    </lineage>
</organism>
<protein>
    <submittedName>
        <fullName evidence="2">FAD-dependent oxidoreductase</fullName>
    </submittedName>
</protein>
<accession>A0A2N6UKP4</accession>